<proteinExistence type="predicted"/>
<dbReference type="AlphaFoldDB" id="A0A0K2TTR2"/>
<reference evidence="1" key="1">
    <citation type="submission" date="2014-05" db="EMBL/GenBank/DDBJ databases">
        <authorList>
            <person name="Chronopoulou M."/>
        </authorList>
    </citation>
    <scope>NUCLEOTIDE SEQUENCE</scope>
    <source>
        <tissue evidence="1">Whole organism</tissue>
    </source>
</reference>
<sequence>MYRKLKELKRHSEIFRSYGLKISVERIRQLLSFKCRLIIFLNKDLKDKLLDNKSLRFTCHRLIKRS</sequence>
<organism evidence="1">
    <name type="scientific">Lepeophtheirus salmonis</name>
    <name type="common">Salmon louse</name>
    <name type="synonym">Caligus salmonis</name>
    <dbReference type="NCBI Taxonomy" id="72036"/>
    <lineage>
        <taxon>Eukaryota</taxon>
        <taxon>Metazoa</taxon>
        <taxon>Ecdysozoa</taxon>
        <taxon>Arthropoda</taxon>
        <taxon>Crustacea</taxon>
        <taxon>Multicrustacea</taxon>
        <taxon>Hexanauplia</taxon>
        <taxon>Copepoda</taxon>
        <taxon>Siphonostomatoida</taxon>
        <taxon>Caligidae</taxon>
        <taxon>Lepeophtheirus</taxon>
    </lineage>
</organism>
<name>A0A0K2TTR2_LEPSM</name>
<accession>A0A0K2TTR2</accession>
<dbReference type="EMBL" id="HACA01011849">
    <property type="protein sequence ID" value="CDW29210.1"/>
    <property type="molecule type" value="Transcribed_RNA"/>
</dbReference>
<evidence type="ECO:0000313" key="1">
    <source>
        <dbReference type="EMBL" id="CDW29210.1"/>
    </source>
</evidence>
<feature type="non-terminal residue" evidence="1">
    <location>
        <position position="66"/>
    </location>
</feature>
<protein>
    <submittedName>
        <fullName evidence="1">Uncharacterized protein</fullName>
    </submittedName>
</protein>